<accession>A0A8S3QLP0</accession>
<evidence type="ECO:0000313" key="3">
    <source>
        <dbReference type="Proteomes" id="UP000683360"/>
    </source>
</evidence>
<dbReference type="EMBL" id="CAJPWZ010000648">
    <property type="protein sequence ID" value="CAG2197439.1"/>
    <property type="molecule type" value="Genomic_DNA"/>
</dbReference>
<dbReference type="AlphaFoldDB" id="A0A8S3QLP0"/>
<name>A0A8S3QLP0_MYTED</name>
<evidence type="ECO:0000259" key="1">
    <source>
        <dbReference type="Pfam" id="PF13843"/>
    </source>
</evidence>
<dbReference type="Proteomes" id="UP000683360">
    <property type="component" value="Unassembled WGS sequence"/>
</dbReference>
<organism evidence="2 3">
    <name type="scientific">Mytilus edulis</name>
    <name type="common">Blue mussel</name>
    <dbReference type="NCBI Taxonomy" id="6550"/>
    <lineage>
        <taxon>Eukaryota</taxon>
        <taxon>Metazoa</taxon>
        <taxon>Spiralia</taxon>
        <taxon>Lophotrochozoa</taxon>
        <taxon>Mollusca</taxon>
        <taxon>Bivalvia</taxon>
        <taxon>Autobranchia</taxon>
        <taxon>Pteriomorphia</taxon>
        <taxon>Mytilida</taxon>
        <taxon>Mytiloidea</taxon>
        <taxon>Mytilidae</taxon>
        <taxon>Mytilinae</taxon>
        <taxon>Mytilus</taxon>
    </lineage>
</organism>
<sequence length="171" mass="19169">MSDSSDDDFEFVLAHEIELASERYRQTLAQNGIGDDIEIRNVESELSDENEDSIFPNGKVNFKQYMPAKPSKLGIKLWALAESDCGNMSFCQIYSGNKDRPVQGLASTVVKSCVEGTGLVGQDYYVYMDNFFTRLTLFVDMFHNLNTGACGTVTQEQEGLPKDILIKKLQE</sequence>
<dbReference type="PANTHER" id="PTHR46599:SF3">
    <property type="entry name" value="PIGGYBAC TRANSPOSABLE ELEMENT-DERIVED PROTEIN 4"/>
    <property type="match status" value="1"/>
</dbReference>
<reference evidence="2" key="1">
    <citation type="submission" date="2021-03" db="EMBL/GenBank/DDBJ databases">
        <authorList>
            <person name="Bekaert M."/>
        </authorList>
    </citation>
    <scope>NUCLEOTIDE SEQUENCE</scope>
</reference>
<gene>
    <name evidence="2" type="ORF">MEDL_12265</name>
</gene>
<dbReference type="PANTHER" id="PTHR46599">
    <property type="entry name" value="PIGGYBAC TRANSPOSABLE ELEMENT-DERIVED PROTEIN 4"/>
    <property type="match status" value="1"/>
</dbReference>
<dbReference type="OrthoDB" id="6151002at2759"/>
<keyword evidence="3" id="KW-1185">Reference proteome</keyword>
<proteinExistence type="predicted"/>
<dbReference type="InterPro" id="IPR029526">
    <property type="entry name" value="PGBD"/>
</dbReference>
<evidence type="ECO:0000313" key="2">
    <source>
        <dbReference type="EMBL" id="CAG2197439.1"/>
    </source>
</evidence>
<dbReference type="Pfam" id="PF13843">
    <property type="entry name" value="DDE_Tnp_1_7"/>
    <property type="match status" value="1"/>
</dbReference>
<feature type="domain" description="PiggyBac transposable element-derived protein" evidence="1">
    <location>
        <begin position="51"/>
        <end position="169"/>
    </location>
</feature>
<protein>
    <recommendedName>
        <fullName evidence="1">PiggyBac transposable element-derived protein domain-containing protein</fullName>
    </recommendedName>
</protein>
<comment type="caution">
    <text evidence="2">The sequence shown here is derived from an EMBL/GenBank/DDBJ whole genome shotgun (WGS) entry which is preliminary data.</text>
</comment>